<dbReference type="AlphaFoldDB" id="A0A813FX58"/>
<dbReference type="OMA" id="QWESTAH"/>
<dbReference type="Pfam" id="PF10253">
    <property type="entry name" value="PRCC"/>
    <property type="match status" value="1"/>
</dbReference>
<evidence type="ECO:0000313" key="3">
    <source>
        <dbReference type="Proteomes" id="UP000654075"/>
    </source>
</evidence>
<comment type="caution">
    <text evidence="2">The sequence shown here is derived from an EMBL/GenBank/DDBJ whole genome shotgun (WGS) entry which is preliminary data.</text>
</comment>
<evidence type="ECO:0000256" key="1">
    <source>
        <dbReference type="SAM" id="MobiDB-lite"/>
    </source>
</evidence>
<sequence length="421" mass="45571">AFRLVFSLTQHLPYGVSSMNLLGGYSSSDDESGNNHHKSGTTTTTSCDSKDVTAPTSATQKNASILHASEQASESSCSSGHSNNTGHNLSSSSNSNSSNNNSSSSSSSNSSNNHSTSSASHPAAETAKKGRARKVVLDYARLPISRLLISLPGVRETRKEPEPDAGQMEKAAAEAERLAAARRVLKEDEDKEGPQQAATESRNVNIAVHMQAICNSITCQSSVSRLLPQPKAIQPSEPGPEDGGDEAGDDVDVHFHRAGRPRDKPRADPSALAWVVQSARAPDVDEGLGILPDSLLKHPMMRERPDRADGPSPEELSQMRAEKREFVHIRADAMKDPNWQTSSLLAGQPGISHLSKLSEEASMYDAAQWESTAHANPTKYQKKKHQINWLAHEAMEKEAELLDRGAVQRMTKAQTQARYGW</sequence>
<proteinExistence type="predicted"/>
<feature type="compositionally biased region" description="Basic and acidic residues" evidence="1">
    <location>
        <begin position="251"/>
        <end position="267"/>
    </location>
</feature>
<dbReference type="EMBL" id="CAJNNV010026457">
    <property type="protein sequence ID" value="CAE8618241.1"/>
    <property type="molecule type" value="Genomic_DNA"/>
</dbReference>
<accession>A0A813FX58</accession>
<feature type="compositionally biased region" description="Low complexity" evidence="1">
    <location>
        <begin position="73"/>
        <end position="121"/>
    </location>
</feature>
<reference evidence="2" key="1">
    <citation type="submission" date="2021-02" db="EMBL/GenBank/DDBJ databases">
        <authorList>
            <person name="Dougan E. K."/>
            <person name="Rhodes N."/>
            <person name="Thang M."/>
            <person name="Chan C."/>
        </authorList>
    </citation>
    <scope>NUCLEOTIDE SEQUENCE</scope>
</reference>
<dbReference type="InterPro" id="IPR018800">
    <property type="entry name" value="PRCC"/>
</dbReference>
<feature type="compositionally biased region" description="Acidic residues" evidence="1">
    <location>
        <begin position="239"/>
        <end position="250"/>
    </location>
</feature>
<feature type="non-terminal residue" evidence="2">
    <location>
        <position position="421"/>
    </location>
</feature>
<protein>
    <submittedName>
        <fullName evidence="2">Uncharacterized protein</fullName>
    </submittedName>
</protein>
<dbReference type="GO" id="GO:0005634">
    <property type="term" value="C:nucleus"/>
    <property type="evidence" value="ECO:0007669"/>
    <property type="project" value="TreeGrafter"/>
</dbReference>
<feature type="region of interest" description="Disordered" evidence="1">
    <location>
        <begin position="230"/>
        <end position="269"/>
    </location>
</feature>
<organism evidence="2 3">
    <name type="scientific">Polarella glacialis</name>
    <name type="common">Dinoflagellate</name>
    <dbReference type="NCBI Taxonomy" id="89957"/>
    <lineage>
        <taxon>Eukaryota</taxon>
        <taxon>Sar</taxon>
        <taxon>Alveolata</taxon>
        <taxon>Dinophyceae</taxon>
        <taxon>Suessiales</taxon>
        <taxon>Suessiaceae</taxon>
        <taxon>Polarella</taxon>
    </lineage>
</organism>
<evidence type="ECO:0000313" key="2">
    <source>
        <dbReference type="EMBL" id="CAE8618241.1"/>
    </source>
</evidence>
<dbReference type="PANTHER" id="PTHR13621">
    <property type="entry name" value="PROLINE-RICH PROTEIN PRCC"/>
    <property type="match status" value="1"/>
</dbReference>
<dbReference type="Proteomes" id="UP000654075">
    <property type="component" value="Unassembled WGS sequence"/>
</dbReference>
<keyword evidence="3" id="KW-1185">Reference proteome</keyword>
<gene>
    <name evidence="2" type="ORF">PGLA1383_LOCUS35876</name>
</gene>
<name>A0A813FX58_POLGL</name>
<feature type="region of interest" description="Disordered" evidence="1">
    <location>
        <begin position="27"/>
        <end position="131"/>
    </location>
</feature>
<dbReference type="OrthoDB" id="206969at2759"/>
<feature type="compositionally biased region" description="Polar residues" evidence="1">
    <location>
        <begin position="54"/>
        <end position="63"/>
    </location>
</feature>
<dbReference type="PANTHER" id="PTHR13621:SF2">
    <property type="entry name" value="PROLINE-RICH PROTEIN PRCC"/>
    <property type="match status" value="1"/>
</dbReference>